<reference evidence="1 2" key="1">
    <citation type="submission" date="2019-05" db="EMBL/GenBank/DDBJ databases">
        <title>Another draft genome of Portunus trituberculatus and its Hox gene families provides insights of decapod evolution.</title>
        <authorList>
            <person name="Jeong J.-H."/>
            <person name="Song I."/>
            <person name="Kim S."/>
            <person name="Choi T."/>
            <person name="Kim D."/>
            <person name="Ryu S."/>
            <person name="Kim W."/>
        </authorList>
    </citation>
    <scope>NUCLEOTIDE SEQUENCE [LARGE SCALE GENOMIC DNA]</scope>
    <source>
        <tissue evidence="1">Muscle</tissue>
    </source>
</reference>
<name>A0A5B7ITZ7_PORTR</name>
<proteinExistence type="predicted"/>
<keyword evidence="2" id="KW-1185">Reference proteome</keyword>
<gene>
    <name evidence="1" type="ORF">E2C01_079681</name>
</gene>
<sequence length="20" mass="2067">MGRACSTCFLRQSVVAAGLP</sequence>
<accession>A0A5B7ITZ7</accession>
<protein>
    <submittedName>
        <fullName evidence="1">Uncharacterized protein</fullName>
    </submittedName>
</protein>
<comment type="caution">
    <text evidence="1">The sequence shown here is derived from an EMBL/GenBank/DDBJ whole genome shotgun (WGS) entry which is preliminary data.</text>
</comment>
<organism evidence="1 2">
    <name type="scientific">Portunus trituberculatus</name>
    <name type="common">Swimming crab</name>
    <name type="synonym">Neptunus trituberculatus</name>
    <dbReference type="NCBI Taxonomy" id="210409"/>
    <lineage>
        <taxon>Eukaryota</taxon>
        <taxon>Metazoa</taxon>
        <taxon>Ecdysozoa</taxon>
        <taxon>Arthropoda</taxon>
        <taxon>Crustacea</taxon>
        <taxon>Multicrustacea</taxon>
        <taxon>Malacostraca</taxon>
        <taxon>Eumalacostraca</taxon>
        <taxon>Eucarida</taxon>
        <taxon>Decapoda</taxon>
        <taxon>Pleocyemata</taxon>
        <taxon>Brachyura</taxon>
        <taxon>Eubrachyura</taxon>
        <taxon>Portunoidea</taxon>
        <taxon>Portunidae</taxon>
        <taxon>Portuninae</taxon>
        <taxon>Portunus</taxon>
    </lineage>
</organism>
<evidence type="ECO:0000313" key="2">
    <source>
        <dbReference type="Proteomes" id="UP000324222"/>
    </source>
</evidence>
<dbReference type="Proteomes" id="UP000324222">
    <property type="component" value="Unassembled WGS sequence"/>
</dbReference>
<dbReference type="EMBL" id="VSRR010066823">
    <property type="protein sequence ID" value="MPC84927.1"/>
    <property type="molecule type" value="Genomic_DNA"/>
</dbReference>
<evidence type="ECO:0000313" key="1">
    <source>
        <dbReference type="EMBL" id="MPC84927.1"/>
    </source>
</evidence>
<dbReference type="AlphaFoldDB" id="A0A5B7ITZ7"/>